<dbReference type="InterPro" id="IPR050194">
    <property type="entry name" value="Glycosyltransferase_grp1"/>
</dbReference>
<dbReference type="Pfam" id="PF13439">
    <property type="entry name" value="Glyco_transf_4"/>
    <property type="match status" value="1"/>
</dbReference>
<feature type="region of interest" description="Disordered" evidence="1">
    <location>
        <begin position="371"/>
        <end position="395"/>
    </location>
</feature>
<organism evidence="4 5">
    <name type="scientific">Methylobacterium haplocladii</name>
    <dbReference type="NCBI Taxonomy" id="1176176"/>
    <lineage>
        <taxon>Bacteria</taxon>
        <taxon>Pseudomonadati</taxon>
        <taxon>Pseudomonadota</taxon>
        <taxon>Alphaproteobacteria</taxon>
        <taxon>Hyphomicrobiales</taxon>
        <taxon>Methylobacteriaceae</taxon>
        <taxon>Methylobacterium</taxon>
    </lineage>
</organism>
<dbReference type="AlphaFoldDB" id="A0A512IVN8"/>
<dbReference type="PANTHER" id="PTHR45947">
    <property type="entry name" value="SULFOQUINOVOSYL TRANSFERASE SQD2"/>
    <property type="match status" value="1"/>
</dbReference>
<keyword evidence="5" id="KW-1185">Reference proteome</keyword>
<dbReference type="Pfam" id="PF00534">
    <property type="entry name" value="Glycos_transf_1"/>
    <property type="match status" value="1"/>
</dbReference>
<sequence length="395" mass="42997">MSSKPRVAFFVSGLSLGGAERHTLDLRERLEERGYPTSLLVYGTGRSENLVALPGARNPVLLNCRGAFDPRSWLRVGRALAREQADVLFVINQTPTVTAIPFRWYLRSKVVGVFHSTLTRPGENGRDAVFRLAARFLDTLVFVSANQMRYWRARGLHGRRDAVIVNGIDLVHFAPQPADRLHTRSAWNVSPGDFVIGLVAAIRPEKNHPQLIDALAALREAGIPAKVVLVGDGPGRSALIQHIEARNMQAHVVFAGEQGDVRPAIAGFDVGVLCSTTETMSLSALEVLAMGIPMVMSNVGGASEIVQDGSNGYLFEVARTDQLVDRLTCLADPTERQRLAAAARPSASRFGVERMLNGYVNLIEDLTSKSRSNHASVARTRMVGPSEETSTRGQS</sequence>
<dbReference type="EMBL" id="BJZT01000050">
    <property type="protein sequence ID" value="GEP01736.1"/>
    <property type="molecule type" value="Genomic_DNA"/>
</dbReference>
<accession>A0A512IVN8</accession>
<gene>
    <name evidence="4" type="ORF">MHA02_41230</name>
</gene>
<dbReference type="InterPro" id="IPR001296">
    <property type="entry name" value="Glyco_trans_1"/>
</dbReference>
<feature type="domain" description="Glycosyltransferase subfamily 4-like N-terminal" evidence="3">
    <location>
        <begin position="17"/>
        <end position="170"/>
    </location>
</feature>
<name>A0A512IVN8_9HYPH</name>
<dbReference type="Gene3D" id="3.40.50.2000">
    <property type="entry name" value="Glycogen Phosphorylase B"/>
    <property type="match status" value="2"/>
</dbReference>
<feature type="domain" description="Glycosyl transferase family 1" evidence="2">
    <location>
        <begin position="184"/>
        <end position="344"/>
    </location>
</feature>
<dbReference type="Proteomes" id="UP000321258">
    <property type="component" value="Unassembled WGS sequence"/>
</dbReference>
<evidence type="ECO:0000256" key="1">
    <source>
        <dbReference type="SAM" id="MobiDB-lite"/>
    </source>
</evidence>
<protein>
    <submittedName>
        <fullName evidence="4">Glycosyl transferase</fullName>
    </submittedName>
</protein>
<dbReference type="PANTHER" id="PTHR45947:SF3">
    <property type="entry name" value="SULFOQUINOVOSYL TRANSFERASE SQD2"/>
    <property type="match status" value="1"/>
</dbReference>
<dbReference type="OrthoDB" id="9807414at2"/>
<dbReference type="InterPro" id="IPR028098">
    <property type="entry name" value="Glyco_trans_4-like_N"/>
</dbReference>
<reference evidence="4 5" key="1">
    <citation type="submission" date="2019-07" db="EMBL/GenBank/DDBJ databases">
        <title>Whole genome shotgun sequence of Methylobacterium haplocladii NBRC 107714.</title>
        <authorList>
            <person name="Hosoyama A."/>
            <person name="Uohara A."/>
            <person name="Ohji S."/>
            <person name="Ichikawa N."/>
        </authorList>
    </citation>
    <scope>NUCLEOTIDE SEQUENCE [LARGE SCALE GENOMIC DNA]</scope>
    <source>
        <strain evidence="4 5">NBRC 107714</strain>
    </source>
</reference>
<evidence type="ECO:0000313" key="5">
    <source>
        <dbReference type="Proteomes" id="UP000321258"/>
    </source>
</evidence>
<evidence type="ECO:0000259" key="2">
    <source>
        <dbReference type="Pfam" id="PF00534"/>
    </source>
</evidence>
<proteinExistence type="predicted"/>
<dbReference type="RefSeq" id="WP_147082323.1">
    <property type="nucleotide sequence ID" value="NZ_BJZT01000050.1"/>
</dbReference>
<dbReference type="GO" id="GO:0016757">
    <property type="term" value="F:glycosyltransferase activity"/>
    <property type="evidence" value="ECO:0007669"/>
    <property type="project" value="InterPro"/>
</dbReference>
<evidence type="ECO:0000313" key="4">
    <source>
        <dbReference type="EMBL" id="GEP01736.1"/>
    </source>
</evidence>
<evidence type="ECO:0000259" key="3">
    <source>
        <dbReference type="Pfam" id="PF13439"/>
    </source>
</evidence>
<comment type="caution">
    <text evidence="4">The sequence shown here is derived from an EMBL/GenBank/DDBJ whole genome shotgun (WGS) entry which is preliminary data.</text>
</comment>
<keyword evidence="4" id="KW-0808">Transferase</keyword>
<dbReference type="SUPFAM" id="SSF53756">
    <property type="entry name" value="UDP-Glycosyltransferase/glycogen phosphorylase"/>
    <property type="match status" value="1"/>
</dbReference>